<evidence type="ECO:0000313" key="3">
    <source>
        <dbReference type="EnsemblPlants" id="KEH27124"/>
    </source>
</evidence>
<evidence type="ECO:0000256" key="1">
    <source>
        <dbReference type="SAM" id="Phobius"/>
    </source>
</evidence>
<dbReference type="EnsemblPlants" id="KEH27124">
    <property type="protein sequence ID" value="KEH27124"/>
    <property type="gene ID" value="MTR_6g086815"/>
</dbReference>
<dbReference type="AlphaFoldDB" id="A0A072UBD5"/>
<gene>
    <name evidence="2" type="ordered locus">MTR_6g086815</name>
</gene>
<dbReference type="Proteomes" id="UP000002051">
    <property type="component" value="Chromosome 6"/>
</dbReference>
<evidence type="ECO:0000313" key="2">
    <source>
        <dbReference type="EMBL" id="KEH27124.1"/>
    </source>
</evidence>
<evidence type="ECO:0000313" key="4">
    <source>
        <dbReference type="Proteomes" id="UP000002051"/>
    </source>
</evidence>
<organism evidence="2 4">
    <name type="scientific">Medicago truncatula</name>
    <name type="common">Barrel medic</name>
    <name type="synonym">Medicago tribuloides</name>
    <dbReference type="NCBI Taxonomy" id="3880"/>
    <lineage>
        <taxon>Eukaryota</taxon>
        <taxon>Viridiplantae</taxon>
        <taxon>Streptophyta</taxon>
        <taxon>Embryophyta</taxon>
        <taxon>Tracheophyta</taxon>
        <taxon>Spermatophyta</taxon>
        <taxon>Magnoliopsida</taxon>
        <taxon>eudicotyledons</taxon>
        <taxon>Gunneridae</taxon>
        <taxon>Pentapetalae</taxon>
        <taxon>rosids</taxon>
        <taxon>fabids</taxon>
        <taxon>Fabales</taxon>
        <taxon>Fabaceae</taxon>
        <taxon>Papilionoideae</taxon>
        <taxon>50 kb inversion clade</taxon>
        <taxon>NPAAA clade</taxon>
        <taxon>Hologalegina</taxon>
        <taxon>IRL clade</taxon>
        <taxon>Trifolieae</taxon>
        <taxon>Medicago</taxon>
    </lineage>
</organism>
<keyword evidence="4" id="KW-1185">Reference proteome</keyword>
<keyword evidence="1" id="KW-1133">Transmembrane helix</keyword>
<accession>A0A072UBD5</accession>
<keyword evidence="1 2" id="KW-0812">Transmembrane</keyword>
<proteinExistence type="predicted"/>
<keyword evidence="1" id="KW-0472">Membrane</keyword>
<feature type="transmembrane region" description="Helical" evidence="1">
    <location>
        <begin position="14"/>
        <end position="38"/>
    </location>
</feature>
<reference evidence="3" key="3">
    <citation type="submission" date="2015-04" db="UniProtKB">
        <authorList>
            <consortium name="EnsemblPlants"/>
        </authorList>
    </citation>
    <scope>IDENTIFICATION</scope>
    <source>
        <strain evidence="3">cv. Jemalong A17</strain>
    </source>
</reference>
<reference evidence="2 4" key="2">
    <citation type="journal article" date="2014" name="BMC Genomics">
        <title>An improved genome release (version Mt4.0) for the model legume Medicago truncatula.</title>
        <authorList>
            <person name="Tang H."/>
            <person name="Krishnakumar V."/>
            <person name="Bidwell S."/>
            <person name="Rosen B."/>
            <person name="Chan A."/>
            <person name="Zhou S."/>
            <person name="Gentzbittel L."/>
            <person name="Childs K.L."/>
            <person name="Yandell M."/>
            <person name="Gundlach H."/>
            <person name="Mayer K.F."/>
            <person name="Schwartz D.C."/>
            <person name="Town C.D."/>
        </authorList>
    </citation>
    <scope>GENOME REANNOTATION</scope>
    <source>
        <strain evidence="2">A17</strain>
        <strain evidence="3 4">cv. Jemalong A17</strain>
    </source>
</reference>
<name>A0A072UBD5_MEDTR</name>
<dbReference type="HOGENOM" id="CLU_2376044_0_0_1"/>
<sequence length="95" mass="10562">MHIPIPNRQSLVKITAVALAFPGTGFCQFCCLAFVYVIRAVSQSRHKKIQLLLKSELVLPNVPSLARSFTSKCTRLAWQTDCAARKIESILKNSS</sequence>
<protein>
    <submittedName>
        <fullName evidence="2">Transmembrane protein, putative</fullName>
    </submittedName>
</protein>
<dbReference type="EMBL" id="CM001222">
    <property type="protein sequence ID" value="KEH27124.1"/>
    <property type="molecule type" value="Genomic_DNA"/>
</dbReference>
<reference evidence="2 4" key="1">
    <citation type="journal article" date="2011" name="Nature">
        <title>The Medicago genome provides insight into the evolution of rhizobial symbioses.</title>
        <authorList>
            <person name="Young N.D."/>
            <person name="Debelle F."/>
            <person name="Oldroyd G.E."/>
            <person name="Geurts R."/>
            <person name="Cannon S.B."/>
            <person name="Udvardi M.K."/>
            <person name="Benedito V.A."/>
            <person name="Mayer K.F."/>
            <person name="Gouzy J."/>
            <person name="Schoof H."/>
            <person name="Van de Peer Y."/>
            <person name="Proost S."/>
            <person name="Cook D.R."/>
            <person name="Meyers B.C."/>
            <person name="Spannagl M."/>
            <person name="Cheung F."/>
            <person name="De Mita S."/>
            <person name="Krishnakumar V."/>
            <person name="Gundlach H."/>
            <person name="Zhou S."/>
            <person name="Mudge J."/>
            <person name="Bharti A.K."/>
            <person name="Murray J.D."/>
            <person name="Naoumkina M.A."/>
            <person name="Rosen B."/>
            <person name="Silverstein K.A."/>
            <person name="Tang H."/>
            <person name="Rombauts S."/>
            <person name="Zhao P.X."/>
            <person name="Zhou P."/>
            <person name="Barbe V."/>
            <person name="Bardou P."/>
            <person name="Bechner M."/>
            <person name="Bellec A."/>
            <person name="Berger A."/>
            <person name="Berges H."/>
            <person name="Bidwell S."/>
            <person name="Bisseling T."/>
            <person name="Choisne N."/>
            <person name="Couloux A."/>
            <person name="Denny R."/>
            <person name="Deshpande S."/>
            <person name="Dai X."/>
            <person name="Doyle J.J."/>
            <person name="Dudez A.M."/>
            <person name="Farmer A.D."/>
            <person name="Fouteau S."/>
            <person name="Franken C."/>
            <person name="Gibelin C."/>
            <person name="Gish J."/>
            <person name="Goldstein S."/>
            <person name="Gonzalez A.J."/>
            <person name="Green P.J."/>
            <person name="Hallab A."/>
            <person name="Hartog M."/>
            <person name="Hua A."/>
            <person name="Humphray S.J."/>
            <person name="Jeong D.H."/>
            <person name="Jing Y."/>
            <person name="Jocker A."/>
            <person name="Kenton S.M."/>
            <person name="Kim D.J."/>
            <person name="Klee K."/>
            <person name="Lai H."/>
            <person name="Lang C."/>
            <person name="Lin S."/>
            <person name="Macmil S.L."/>
            <person name="Magdelenat G."/>
            <person name="Matthews L."/>
            <person name="McCorrison J."/>
            <person name="Monaghan E.L."/>
            <person name="Mun J.H."/>
            <person name="Najar F.Z."/>
            <person name="Nicholson C."/>
            <person name="Noirot C."/>
            <person name="O'Bleness M."/>
            <person name="Paule C.R."/>
            <person name="Poulain J."/>
            <person name="Prion F."/>
            <person name="Qin B."/>
            <person name="Qu C."/>
            <person name="Retzel E.F."/>
            <person name="Riddle C."/>
            <person name="Sallet E."/>
            <person name="Samain S."/>
            <person name="Samson N."/>
            <person name="Sanders I."/>
            <person name="Saurat O."/>
            <person name="Scarpelli C."/>
            <person name="Schiex T."/>
            <person name="Segurens B."/>
            <person name="Severin A.J."/>
            <person name="Sherrier D.J."/>
            <person name="Shi R."/>
            <person name="Sims S."/>
            <person name="Singer S.R."/>
            <person name="Sinharoy S."/>
            <person name="Sterck L."/>
            <person name="Viollet A."/>
            <person name="Wang B.B."/>
            <person name="Wang K."/>
            <person name="Wang M."/>
            <person name="Wang X."/>
            <person name="Warfsmann J."/>
            <person name="Weissenbach J."/>
            <person name="White D.D."/>
            <person name="White J.D."/>
            <person name="Wiley G.B."/>
            <person name="Wincker P."/>
            <person name="Xing Y."/>
            <person name="Yang L."/>
            <person name="Yao Z."/>
            <person name="Ying F."/>
            <person name="Zhai J."/>
            <person name="Zhou L."/>
            <person name="Zuber A."/>
            <person name="Denarie J."/>
            <person name="Dixon R.A."/>
            <person name="May G.D."/>
            <person name="Schwartz D.C."/>
            <person name="Rogers J."/>
            <person name="Quetier F."/>
            <person name="Town C.D."/>
            <person name="Roe B.A."/>
        </authorList>
    </citation>
    <scope>NUCLEOTIDE SEQUENCE [LARGE SCALE GENOMIC DNA]</scope>
    <source>
        <strain evidence="2">A17</strain>
        <strain evidence="3 4">cv. Jemalong A17</strain>
    </source>
</reference>